<accession>A0A1S4BCF7</accession>
<dbReference type="Proteomes" id="UP000790787">
    <property type="component" value="Chromosome 2"/>
</dbReference>
<dbReference type="PANTHER" id="PTHR48475:SF1">
    <property type="entry name" value="RNASE H TYPE-1 DOMAIN-CONTAINING PROTEIN"/>
    <property type="match status" value="1"/>
</dbReference>
<dbReference type="GO" id="GO:0004523">
    <property type="term" value="F:RNA-DNA hybrid ribonuclease activity"/>
    <property type="evidence" value="ECO:0007669"/>
    <property type="project" value="InterPro"/>
</dbReference>
<dbReference type="InterPro" id="IPR002156">
    <property type="entry name" value="RNaseH_domain"/>
</dbReference>
<dbReference type="PaxDb" id="4097-A0A1S4BCF7"/>
<dbReference type="GO" id="GO:0003676">
    <property type="term" value="F:nucleic acid binding"/>
    <property type="evidence" value="ECO:0007669"/>
    <property type="project" value="InterPro"/>
</dbReference>
<dbReference type="AlphaFoldDB" id="A0A1S4BCF7"/>
<evidence type="ECO:0000313" key="2">
    <source>
        <dbReference type="Proteomes" id="UP000790787"/>
    </source>
</evidence>
<dbReference type="KEGG" id="nta:107806776"/>
<dbReference type="STRING" id="4097.A0A1S4BCF7"/>
<protein>
    <submittedName>
        <fullName evidence="3">Uncharacterized protein LOC107806776</fullName>
    </submittedName>
</protein>
<name>A0A1S4BCF7_TOBAC</name>
<reference evidence="2" key="1">
    <citation type="journal article" date="2014" name="Nat. Commun.">
        <title>The tobacco genome sequence and its comparison with those of tomato and potato.</title>
        <authorList>
            <person name="Sierro N."/>
            <person name="Battey J.N."/>
            <person name="Ouadi S."/>
            <person name="Bakaher N."/>
            <person name="Bovet L."/>
            <person name="Willig A."/>
            <person name="Goepfert S."/>
            <person name="Peitsch M.C."/>
            <person name="Ivanov N.V."/>
        </authorList>
    </citation>
    <scope>NUCLEOTIDE SEQUENCE [LARGE SCALE GENOMIC DNA]</scope>
</reference>
<dbReference type="GeneID" id="107806776"/>
<dbReference type="Pfam" id="PF13456">
    <property type="entry name" value="RVT_3"/>
    <property type="match status" value="1"/>
</dbReference>
<dbReference type="CDD" id="cd09279">
    <property type="entry name" value="RNase_HI_like"/>
    <property type="match status" value="1"/>
</dbReference>
<dbReference type="PANTHER" id="PTHR48475">
    <property type="entry name" value="RIBONUCLEASE H"/>
    <property type="match status" value="1"/>
</dbReference>
<dbReference type="InterPro" id="IPR036397">
    <property type="entry name" value="RNaseH_sf"/>
</dbReference>
<dbReference type="OrthoDB" id="1300861at2759"/>
<keyword evidence="2" id="KW-1185">Reference proteome</keyword>
<feature type="domain" description="RNase H type-1" evidence="1">
    <location>
        <begin position="15"/>
        <end position="121"/>
    </location>
</feature>
<evidence type="ECO:0000259" key="1">
    <source>
        <dbReference type="Pfam" id="PF13456"/>
    </source>
</evidence>
<evidence type="ECO:0000313" key="3">
    <source>
        <dbReference type="RefSeq" id="XP_016486496.1"/>
    </source>
</evidence>
<organism evidence="2 3">
    <name type="scientific">Nicotiana tabacum</name>
    <name type="common">Common tobacco</name>
    <dbReference type="NCBI Taxonomy" id="4097"/>
    <lineage>
        <taxon>Eukaryota</taxon>
        <taxon>Viridiplantae</taxon>
        <taxon>Streptophyta</taxon>
        <taxon>Embryophyta</taxon>
        <taxon>Tracheophyta</taxon>
        <taxon>Spermatophyta</taxon>
        <taxon>Magnoliopsida</taxon>
        <taxon>eudicotyledons</taxon>
        <taxon>Gunneridae</taxon>
        <taxon>Pentapetalae</taxon>
        <taxon>asterids</taxon>
        <taxon>lamiids</taxon>
        <taxon>Solanales</taxon>
        <taxon>Solanaceae</taxon>
        <taxon>Nicotianoideae</taxon>
        <taxon>Nicotianeae</taxon>
        <taxon>Nicotiana</taxon>
    </lineage>
</organism>
<sequence>MENVFDRAANFKEVGIGAVLFLEYGQHYPAPAKIRFPCTNNMAEYEAYILEIRMAVDMNVKELLVIGDSDLLIHQVLGEWFTKNVKILPYLHWVKELCSKFTKIELKHIPRIQNEFVDTPAILSSMIQHPDKNYIEPIEVDIRDQHAYCFHVDEELDGKPWYHDIRKFLAPREYLENATNGQNIALRRLANHIFLNGEVLYRRTPDLGLLICVDVAKATRLLEEIHAGTCGYHMNGFTLPKKILIAGYFWMTMSDNIYYVQKCHQCQIHGNIIWVAPNELNVIGSPWPFAAWGMDVIGPIKHATSNGHLFILVAINYFTKWVEESTYKAVTKKVVTDFVRNNIN</sequence>
<dbReference type="RefSeq" id="XP_016486496.1">
    <property type="nucleotide sequence ID" value="XM_016631010.1"/>
</dbReference>
<gene>
    <name evidence="3" type="primary">LOC107806776</name>
</gene>
<proteinExistence type="predicted"/>
<dbReference type="Gene3D" id="1.10.340.70">
    <property type="match status" value="1"/>
</dbReference>
<dbReference type="InterPro" id="IPR012337">
    <property type="entry name" value="RNaseH-like_sf"/>
</dbReference>
<dbReference type="SUPFAM" id="SSF53098">
    <property type="entry name" value="Ribonuclease H-like"/>
    <property type="match status" value="2"/>
</dbReference>
<dbReference type="Gene3D" id="3.30.420.10">
    <property type="entry name" value="Ribonuclease H-like superfamily/Ribonuclease H"/>
    <property type="match status" value="2"/>
</dbReference>
<reference evidence="3" key="2">
    <citation type="submission" date="2025-08" db="UniProtKB">
        <authorList>
            <consortium name="RefSeq"/>
        </authorList>
    </citation>
    <scope>IDENTIFICATION</scope>
    <source>
        <tissue evidence="3">Leaf</tissue>
    </source>
</reference>
<dbReference type="SMR" id="A0A1S4BCF7"/>